<gene>
    <name evidence="1" type="ORF">GR328_14620</name>
</gene>
<dbReference type="EMBL" id="WURB01000009">
    <property type="protein sequence ID" value="MXQ12667.1"/>
    <property type="molecule type" value="Genomic_DNA"/>
</dbReference>
<protein>
    <submittedName>
        <fullName evidence="1">Uncharacterized protein</fullName>
    </submittedName>
</protein>
<keyword evidence="2" id="KW-1185">Reference proteome</keyword>
<organism evidence="1 2">
    <name type="scientific">Microvirga makkahensis</name>
    <dbReference type="NCBI Taxonomy" id="1128670"/>
    <lineage>
        <taxon>Bacteria</taxon>
        <taxon>Pseudomonadati</taxon>
        <taxon>Pseudomonadota</taxon>
        <taxon>Alphaproteobacteria</taxon>
        <taxon>Hyphomicrobiales</taxon>
        <taxon>Methylobacteriaceae</taxon>
        <taxon>Microvirga</taxon>
    </lineage>
</organism>
<name>A0A7X3MT07_9HYPH</name>
<evidence type="ECO:0000313" key="2">
    <source>
        <dbReference type="Proteomes" id="UP000436483"/>
    </source>
</evidence>
<evidence type="ECO:0000313" key="1">
    <source>
        <dbReference type="EMBL" id="MXQ12667.1"/>
    </source>
</evidence>
<accession>A0A7X3MT07</accession>
<comment type="caution">
    <text evidence="1">The sequence shown here is derived from an EMBL/GenBank/DDBJ whole genome shotgun (WGS) entry which is preliminary data.</text>
</comment>
<dbReference type="AlphaFoldDB" id="A0A7X3MT07"/>
<sequence>MSGPADRPAMERITVAASFRQGGADAARCLLEDALTVVGATMVAYDPGMAAERHGEVLLERGEAALGRARRIWTAPTYTTPSRSTT</sequence>
<reference evidence="1 2" key="2">
    <citation type="submission" date="2020-01" db="EMBL/GenBank/DDBJ databases">
        <title>Microvirga sp. nov., an arsenate reduction bacterium isolated from Tibet hotspring sediments.</title>
        <authorList>
            <person name="Xian W.-D."/>
            <person name="Li W.-J."/>
        </authorList>
    </citation>
    <scope>NUCLEOTIDE SEQUENCE [LARGE SCALE GENOMIC DNA]</scope>
    <source>
        <strain evidence="1 2">KCTC 23863</strain>
    </source>
</reference>
<reference evidence="1 2" key="1">
    <citation type="submission" date="2019-12" db="EMBL/GenBank/DDBJ databases">
        <authorList>
            <person name="Yuan C.-G."/>
        </authorList>
    </citation>
    <scope>NUCLEOTIDE SEQUENCE [LARGE SCALE GENOMIC DNA]</scope>
    <source>
        <strain evidence="1 2">KCTC 23863</strain>
    </source>
</reference>
<dbReference type="OrthoDB" id="10008318at2"/>
<proteinExistence type="predicted"/>
<dbReference type="RefSeq" id="WP_160885252.1">
    <property type="nucleotide sequence ID" value="NZ_WURB01000009.1"/>
</dbReference>
<dbReference type="Proteomes" id="UP000436483">
    <property type="component" value="Unassembled WGS sequence"/>
</dbReference>